<dbReference type="OrthoDB" id="10264374at2759"/>
<dbReference type="Pfam" id="PF11999">
    <property type="entry name" value="Ice_binding"/>
    <property type="match status" value="1"/>
</dbReference>
<feature type="chain" id="PRO_5009193485" evidence="3">
    <location>
        <begin position="20"/>
        <end position="240"/>
    </location>
</feature>
<evidence type="ECO:0000313" key="5">
    <source>
        <dbReference type="Proteomes" id="UP000095751"/>
    </source>
</evidence>
<dbReference type="Proteomes" id="UP000095751">
    <property type="component" value="Unassembled WGS sequence"/>
</dbReference>
<evidence type="ECO:0000313" key="4">
    <source>
        <dbReference type="EMBL" id="OEU20397.1"/>
    </source>
</evidence>
<dbReference type="EMBL" id="KV784355">
    <property type="protein sequence ID" value="OEU20397.1"/>
    <property type="molecule type" value="Genomic_DNA"/>
</dbReference>
<evidence type="ECO:0000256" key="3">
    <source>
        <dbReference type="SAM" id="SignalP"/>
    </source>
</evidence>
<dbReference type="AlphaFoldDB" id="A0A1E7FQI6"/>
<dbReference type="InterPro" id="IPR021884">
    <property type="entry name" value="Ice-bd_prot"/>
</dbReference>
<name>A0A1E7FQI6_9STRA</name>
<evidence type="ECO:0000256" key="2">
    <source>
        <dbReference type="ARBA" id="ARBA00022729"/>
    </source>
</evidence>
<protein>
    <submittedName>
        <fullName evidence="4">Putative ice-binding protein</fullName>
    </submittedName>
</protein>
<keyword evidence="5" id="KW-1185">Reference proteome</keyword>
<accession>A0A1E7FQI6</accession>
<evidence type="ECO:0000256" key="1">
    <source>
        <dbReference type="ARBA" id="ARBA00005445"/>
    </source>
</evidence>
<proteinExistence type="inferred from homology"/>
<reference evidence="4 5" key="1">
    <citation type="submission" date="2016-09" db="EMBL/GenBank/DDBJ databases">
        <title>Extensive genetic diversity and differential bi-allelic expression allows diatom success in the polar Southern Ocean.</title>
        <authorList>
            <consortium name="DOE Joint Genome Institute"/>
            <person name="Mock T."/>
            <person name="Otillar R.P."/>
            <person name="Strauss J."/>
            <person name="Dupont C."/>
            <person name="Frickenhaus S."/>
            <person name="Maumus F."/>
            <person name="Mcmullan M."/>
            <person name="Sanges R."/>
            <person name="Schmutz J."/>
            <person name="Toseland A."/>
            <person name="Valas R."/>
            <person name="Veluchamy A."/>
            <person name="Ward B.J."/>
            <person name="Allen A."/>
            <person name="Barry K."/>
            <person name="Falciatore A."/>
            <person name="Ferrante M."/>
            <person name="Fortunato A.E."/>
            <person name="Gloeckner G."/>
            <person name="Gruber A."/>
            <person name="Hipkin R."/>
            <person name="Janech M."/>
            <person name="Kroth P."/>
            <person name="Leese F."/>
            <person name="Lindquist E."/>
            <person name="Lyon B.R."/>
            <person name="Martin J."/>
            <person name="Mayer C."/>
            <person name="Parker M."/>
            <person name="Quesneville H."/>
            <person name="Raymond J."/>
            <person name="Uhlig C."/>
            <person name="Valentin K.U."/>
            <person name="Worden A.Z."/>
            <person name="Armbrust E.V."/>
            <person name="Bowler C."/>
            <person name="Green B."/>
            <person name="Moulton V."/>
            <person name="Van Oosterhout C."/>
            <person name="Grigoriev I."/>
        </authorList>
    </citation>
    <scope>NUCLEOTIDE SEQUENCE [LARGE SCALE GENOMIC DNA]</scope>
    <source>
        <strain evidence="4 5">CCMP1102</strain>
    </source>
</reference>
<feature type="signal peptide" evidence="3">
    <location>
        <begin position="1"/>
        <end position="19"/>
    </location>
</feature>
<gene>
    <name evidence="4" type="primary">IBP-5</name>
    <name evidence="4" type="ORF">FRACYDRAFT_181650</name>
</gene>
<comment type="similarity">
    <text evidence="1">Belongs to the ice-binding protein family.</text>
</comment>
<sequence length="240" mass="24433">MNFSLFFLASATIVSTVSGTCYDIPAAAKFVILAKTGISTVPQSAVTGNIAVSPATSTAITGFSLTMDSSGEFSTSTQVTGKVYAPDYVGSALTPVVNEMMSAYEEAVGCATSDDDATTNLGAGNLGSLELGEGVYTFTTSVNIGGDLTFTGDENSVFIIQTTGNVLQTAATNMILDGVLAKNILWLVAGSVTVNAGAHMEGIILGEKGVSFITGSSLNGSIFSQTAVTLQMATITQSPL</sequence>
<organism evidence="4 5">
    <name type="scientific">Fragilariopsis cylindrus CCMP1102</name>
    <dbReference type="NCBI Taxonomy" id="635003"/>
    <lineage>
        <taxon>Eukaryota</taxon>
        <taxon>Sar</taxon>
        <taxon>Stramenopiles</taxon>
        <taxon>Ochrophyta</taxon>
        <taxon>Bacillariophyta</taxon>
        <taxon>Bacillariophyceae</taxon>
        <taxon>Bacillariophycidae</taxon>
        <taxon>Bacillariales</taxon>
        <taxon>Bacillariaceae</taxon>
        <taxon>Fragilariopsis</taxon>
    </lineage>
</organism>
<dbReference type="InParanoid" id="A0A1E7FQI6"/>
<keyword evidence="2 3" id="KW-0732">Signal</keyword>
<dbReference type="KEGG" id="fcy:FRACYDRAFT_181650"/>